<gene>
    <name evidence="2" type="ORF">Aau02nite_88300</name>
</gene>
<evidence type="ECO:0000259" key="1">
    <source>
        <dbReference type="Pfam" id="PF14534"/>
    </source>
</evidence>
<evidence type="ECO:0000313" key="2">
    <source>
        <dbReference type="EMBL" id="GIM79958.1"/>
    </source>
</evidence>
<accession>A0A919SZC2</accession>
<dbReference type="EMBL" id="BOQL01000086">
    <property type="protein sequence ID" value="GIM79958.1"/>
    <property type="molecule type" value="Genomic_DNA"/>
</dbReference>
<protein>
    <recommendedName>
        <fullName evidence="1">DUF4440 domain-containing protein</fullName>
    </recommendedName>
</protein>
<comment type="caution">
    <text evidence="2">The sequence shown here is derived from an EMBL/GenBank/DDBJ whole genome shotgun (WGS) entry which is preliminary data.</text>
</comment>
<dbReference type="Pfam" id="PF14534">
    <property type="entry name" value="DUF4440"/>
    <property type="match status" value="1"/>
</dbReference>
<feature type="domain" description="DUF4440" evidence="1">
    <location>
        <begin position="5"/>
        <end position="109"/>
    </location>
</feature>
<dbReference type="InterPro" id="IPR027843">
    <property type="entry name" value="DUF4440"/>
</dbReference>
<dbReference type="AlphaFoldDB" id="A0A919SZC2"/>
<sequence length="118" mass="13507">MTDEILTVQHAFDEAELHGDTDRLESLLDDDFRSIGERGHVLGKRQWIARHDDFRFLGVDNSETDVQRYDGTAIVRGVQRCRATWRGTPLDLTVRVSHVWIRQAGTWKLAAVQFSTLG</sequence>
<dbReference type="Proteomes" id="UP000681340">
    <property type="component" value="Unassembled WGS sequence"/>
</dbReference>
<dbReference type="RefSeq" id="WP_212994607.1">
    <property type="nucleotide sequence ID" value="NZ_BAABEA010000011.1"/>
</dbReference>
<keyword evidence="3" id="KW-1185">Reference proteome</keyword>
<dbReference type="SUPFAM" id="SSF54427">
    <property type="entry name" value="NTF2-like"/>
    <property type="match status" value="1"/>
</dbReference>
<evidence type="ECO:0000313" key="3">
    <source>
        <dbReference type="Proteomes" id="UP000681340"/>
    </source>
</evidence>
<reference evidence="2" key="1">
    <citation type="submission" date="2021-03" db="EMBL/GenBank/DDBJ databases">
        <title>Whole genome shotgun sequence of Actinoplanes auranticolor NBRC 12245.</title>
        <authorList>
            <person name="Komaki H."/>
            <person name="Tamura T."/>
        </authorList>
    </citation>
    <scope>NUCLEOTIDE SEQUENCE</scope>
    <source>
        <strain evidence="2">NBRC 12245</strain>
    </source>
</reference>
<organism evidence="2 3">
    <name type="scientific">Actinoplanes auranticolor</name>
    <dbReference type="NCBI Taxonomy" id="47988"/>
    <lineage>
        <taxon>Bacteria</taxon>
        <taxon>Bacillati</taxon>
        <taxon>Actinomycetota</taxon>
        <taxon>Actinomycetes</taxon>
        <taxon>Micromonosporales</taxon>
        <taxon>Micromonosporaceae</taxon>
        <taxon>Actinoplanes</taxon>
    </lineage>
</organism>
<dbReference type="InterPro" id="IPR032710">
    <property type="entry name" value="NTF2-like_dom_sf"/>
</dbReference>
<proteinExistence type="predicted"/>
<name>A0A919SZC2_9ACTN</name>
<dbReference type="Gene3D" id="3.10.450.50">
    <property type="match status" value="1"/>
</dbReference>